<reference evidence="2 3" key="1">
    <citation type="submission" date="2016-08" db="EMBL/GenBank/DDBJ databases">
        <title>New Insights into Marine Group III Euryarchaeota, from dark to light.</title>
        <authorList>
            <person name="Haro-Moreno J.M."/>
            <person name="Rodriguez-Valera F."/>
            <person name="Lopez-Garcia P."/>
            <person name="Moreira D."/>
            <person name="Martin-Cuadrado A.B."/>
        </authorList>
    </citation>
    <scope>NUCLEOTIDE SEQUENCE [LARGE SCALE GENOMIC DNA]</scope>
    <source>
        <strain evidence="2">CG-Epi4</strain>
    </source>
</reference>
<evidence type="ECO:0000313" key="2">
    <source>
        <dbReference type="EMBL" id="OIR21049.1"/>
    </source>
</evidence>
<evidence type="ECO:0000256" key="1">
    <source>
        <dbReference type="SAM" id="Phobius"/>
    </source>
</evidence>
<feature type="transmembrane region" description="Helical" evidence="1">
    <location>
        <begin position="38"/>
        <end position="58"/>
    </location>
</feature>
<dbReference type="Proteomes" id="UP000183375">
    <property type="component" value="Unassembled WGS sequence"/>
</dbReference>
<proteinExistence type="predicted"/>
<accession>A0A1J5TJA3</accession>
<sequence>MDFEKDYKSYFIFGSICFLCAIITIIGGVERTGIWMDAMYPLFLLFSIACFSIGWIRYNKKDEKT</sequence>
<keyword evidence="1" id="KW-0472">Membrane</keyword>
<feature type="transmembrane region" description="Helical" evidence="1">
    <location>
        <begin position="7"/>
        <end position="26"/>
    </location>
</feature>
<gene>
    <name evidence="2" type="ORF">BEU01_03095</name>
</gene>
<evidence type="ECO:0000313" key="3">
    <source>
        <dbReference type="Proteomes" id="UP000183375"/>
    </source>
</evidence>
<protein>
    <submittedName>
        <fullName evidence="2">Uncharacterized protein</fullName>
    </submittedName>
</protein>
<name>A0A1J5TJA3_9ARCH</name>
<keyword evidence="1" id="KW-1133">Transmembrane helix</keyword>
<organism evidence="2 3">
    <name type="scientific">Marine Group III euryarchaeote CG-Epi4</name>
    <dbReference type="NCBI Taxonomy" id="1888998"/>
    <lineage>
        <taxon>Archaea</taxon>
        <taxon>Methanobacteriati</taxon>
        <taxon>Thermoplasmatota</taxon>
        <taxon>Thermoplasmata</taxon>
        <taxon>Candidatus Thermoprofundales</taxon>
    </lineage>
</organism>
<comment type="caution">
    <text evidence="2">The sequence shown here is derived from an EMBL/GenBank/DDBJ whole genome shotgun (WGS) entry which is preliminary data.</text>
</comment>
<dbReference type="AlphaFoldDB" id="A0A1J5TJA3"/>
<dbReference type="EMBL" id="MIYX01000013">
    <property type="protein sequence ID" value="OIR21049.1"/>
    <property type="molecule type" value="Genomic_DNA"/>
</dbReference>
<keyword evidence="1" id="KW-0812">Transmembrane</keyword>